<dbReference type="InterPro" id="IPR053258">
    <property type="entry name" value="Ca-permeable_cation_channel"/>
</dbReference>
<keyword evidence="1" id="KW-0812">Transmembrane</keyword>
<evidence type="ECO:0000313" key="2">
    <source>
        <dbReference type="EMBL" id="KAK4568518.1"/>
    </source>
</evidence>
<feature type="transmembrane region" description="Helical" evidence="1">
    <location>
        <begin position="155"/>
        <end position="175"/>
    </location>
</feature>
<dbReference type="EMBL" id="JAXUIC010000010">
    <property type="protein sequence ID" value="KAK4568518.1"/>
    <property type="molecule type" value="Genomic_DNA"/>
</dbReference>
<accession>A0AAN7EDA6</accession>
<feature type="transmembrane region" description="Helical" evidence="1">
    <location>
        <begin position="100"/>
        <end position="118"/>
    </location>
</feature>
<evidence type="ECO:0000313" key="3">
    <source>
        <dbReference type="Proteomes" id="UP001324115"/>
    </source>
</evidence>
<dbReference type="PANTHER" id="PTHR34115">
    <property type="entry name" value="PROTEIN, PUTATIVE-RELATED"/>
    <property type="match status" value="1"/>
</dbReference>
<sequence>MEFCRCSFNSNAAVSLTIRSKALILIASYGLLNSLIAAVNLVVRLKDAILEYLYHLLNSDEALDFFEAFHALLAYIVSFLAALIGLHFQILGVSPVETHFAMILLFIMATIIYSIAYVELKLQPQDADLPIFRLICLISGIIAIEILVAIIISPFWLFMVNLCPILIVGVLRHSYQQIYQCLYNTANLVLSAGCSLFKKIYQLVYQLCDWLLQKFQ</sequence>
<gene>
    <name evidence="2" type="ORF">RGQ29_004073</name>
</gene>
<proteinExistence type="predicted"/>
<keyword evidence="3" id="KW-1185">Reference proteome</keyword>
<keyword evidence="1" id="KW-1133">Transmembrane helix</keyword>
<keyword evidence="1" id="KW-0472">Membrane</keyword>
<name>A0AAN7EDA6_QUERU</name>
<protein>
    <submittedName>
        <fullName evidence="2">Uncharacterized protein</fullName>
    </submittedName>
</protein>
<dbReference type="PANTHER" id="PTHR34115:SF17">
    <property type="entry name" value="PROTEIN, PUTATIVE-RELATED"/>
    <property type="match status" value="1"/>
</dbReference>
<evidence type="ECO:0000256" key="1">
    <source>
        <dbReference type="SAM" id="Phobius"/>
    </source>
</evidence>
<comment type="caution">
    <text evidence="2">The sequence shown here is derived from an EMBL/GenBank/DDBJ whole genome shotgun (WGS) entry which is preliminary data.</text>
</comment>
<dbReference type="AlphaFoldDB" id="A0AAN7EDA6"/>
<feature type="transmembrane region" description="Helical" evidence="1">
    <location>
        <begin position="130"/>
        <end position="148"/>
    </location>
</feature>
<reference evidence="2 3" key="1">
    <citation type="journal article" date="2023" name="G3 (Bethesda)">
        <title>A haplotype-resolved chromosome-scale genome for Quercus rubra L. provides insights into the genetics of adaptive traits for red oak species.</title>
        <authorList>
            <person name="Kapoor B."/>
            <person name="Jenkins J."/>
            <person name="Schmutz J."/>
            <person name="Zhebentyayeva T."/>
            <person name="Kuelheim C."/>
            <person name="Coggeshall M."/>
            <person name="Heim C."/>
            <person name="Lasky J.R."/>
            <person name="Leites L."/>
            <person name="Islam-Faridi N."/>
            <person name="Romero-Severson J."/>
            <person name="DeLeo V.L."/>
            <person name="Lucas S.M."/>
            <person name="Lazic D."/>
            <person name="Gailing O."/>
            <person name="Carlson J."/>
            <person name="Staton M."/>
        </authorList>
    </citation>
    <scope>NUCLEOTIDE SEQUENCE [LARGE SCALE GENOMIC DNA]</scope>
    <source>
        <strain evidence="2">Pseudo-F2</strain>
    </source>
</reference>
<feature type="transmembrane region" description="Helical" evidence="1">
    <location>
        <begin position="65"/>
        <end position="88"/>
    </location>
</feature>
<organism evidence="2 3">
    <name type="scientific">Quercus rubra</name>
    <name type="common">Northern red oak</name>
    <name type="synonym">Quercus borealis</name>
    <dbReference type="NCBI Taxonomy" id="3512"/>
    <lineage>
        <taxon>Eukaryota</taxon>
        <taxon>Viridiplantae</taxon>
        <taxon>Streptophyta</taxon>
        <taxon>Embryophyta</taxon>
        <taxon>Tracheophyta</taxon>
        <taxon>Spermatophyta</taxon>
        <taxon>Magnoliopsida</taxon>
        <taxon>eudicotyledons</taxon>
        <taxon>Gunneridae</taxon>
        <taxon>Pentapetalae</taxon>
        <taxon>rosids</taxon>
        <taxon>fabids</taxon>
        <taxon>Fagales</taxon>
        <taxon>Fagaceae</taxon>
        <taxon>Quercus</taxon>
    </lineage>
</organism>
<feature type="transmembrane region" description="Helical" evidence="1">
    <location>
        <begin position="22"/>
        <end position="45"/>
    </location>
</feature>
<dbReference type="Proteomes" id="UP001324115">
    <property type="component" value="Unassembled WGS sequence"/>
</dbReference>